<dbReference type="GO" id="GO:0004896">
    <property type="term" value="F:cytokine receptor activity"/>
    <property type="evidence" value="ECO:0007669"/>
    <property type="project" value="TreeGrafter"/>
</dbReference>
<keyword evidence="5" id="KW-0677">Repeat</keyword>
<dbReference type="PANTHER" id="PTHR20859:SF51">
    <property type="entry name" value="INTERLEUKIN-22 RECEPTOR SUBUNIT ALPHA-2"/>
    <property type="match status" value="1"/>
</dbReference>
<evidence type="ECO:0000256" key="6">
    <source>
        <dbReference type="ARBA" id="ARBA00023157"/>
    </source>
</evidence>
<name>A0AAU9YTU5_PHORO</name>
<dbReference type="InterPro" id="IPR036116">
    <property type="entry name" value="FN3_sf"/>
</dbReference>
<keyword evidence="14" id="KW-1185">Reference proteome</keyword>
<sequence>MTLLPYFSTHVTLGMMCNFVVPVSIHANAVIIVSFLHKTQPAHGSLKPQKVQFQSRNFHNILRWQPGSSLTGNDSVYFVQYKKYGQREWKNKTDCWGTTALFCDLTNETLDLYEPYYGRVMTAWAGSYSAWSMTPRFTPWWETKLDPPVVTTIQVNASLLVLLRAPELPYRNQNGKNTSMENYYDLVYRVFLIDDSLEKEQKAYEGTQRTVQIKSLTPRSGYCLVAEIYQPMLGRKSPRSEQRCVQIP</sequence>
<dbReference type="FunFam" id="2.60.40.10:FF:000348">
    <property type="entry name" value="Interleukin 20 receptor subunit alpha"/>
    <property type="match status" value="1"/>
</dbReference>
<protein>
    <recommendedName>
        <fullName evidence="9">Interleukin-22 receptor subunit alpha-2</fullName>
    </recommendedName>
    <alternativeName>
        <fullName evidence="11">Cytokine receptor family type 2, soluble 1</fullName>
    </alternativeName>
    <alternativeName>
        <fullName evidence="10">Interleukin-22-binding protein</fullName>
    </alternativeName>
</protein>
<dbReference type="EMBL" id="CALSGD010000381">
    <property type="protein sequence ID" value="CAH6778108.1"/>
    <property type="molecule type" value="Genomic_DNA"/>
</dbReference>
<dbReference type="AlphaFoldDB" id="A0AAU9YTU5"/>
<keyword evidence="7" id="KW-0675">Receptor</keyword>
<gene>
    <name evidence="13" type="primary">Il22ra2</name>
    <name evidence="13" type="ORF">PHOROB_LOCUS1914</name>
</gene>
<reference evidence="13" key="1">
    <citation type="submission" date="2022-06" db="EMBL/GenBank/DDBJ databases">
        <authorList>
            <person name="Andreotti S."/>
            <person name="Wyler E."/>
        </authorList>
    </citation>
    <scope>NUCLEOTIDE SEQUENCE</scope>
</reference>
<evidence type="ECO:0000256" key="10">
    <source>
        <dbReference type="ARBA" id="ARBA00075144"/>
    </source>
</evidence>
<dbReference type="InterPro" id="IPR013783">
    <property type="entry name" value="Ig-like_fold"/>
</dbReference>
<evidence type="ECO:0000256" key="9">
    <source>
        <dbReference type="ARBA" id="ARBA00071142"/>
    </source>
</evidence>
<dbReference type="SUPFAM" id="SSF49265">
    <property type="entry name" value="Fibronectin type III"/>
    <property type="match status" value="2"/>
</dbReference>
<evidence type="ECO:0000256" key="2">
    <source>
        <dbReference type="ARBA" id="ARBA00005399"/>
    </source>
</evidence>
<evidence type="ECO:0000313" key="13">
    <source>
        <dbReference type="EMBL" id="CAH6778108.1"/>
    </source>
</evidence>
<evidence type="ECO:0000256" key="1">
    <source>
        <dbReference type="ARBA" id="ARBA00004613"/>
    </source>
</evidence>
<evidence type="ECO:0000256" key="11">
    <source>
        <dbReference type="ARBA" id="ARBA00080921"/>
    </source>
</evidence>
<dbReference type="Pfam" id="PF01108">
    <property type="entry name" value="Tissue_fac"/>
    <property type="match status" value="1"/>
</dbReference>
<dbReference type="InterPro" id="IPR003961">
    <property type="entry name" value="FN3_dom"/>
</dbReference>
<comment type="caution">
    <text evidence="13">The sequence shown here is derived from an EMBL/GenBank/DDBJ whole genome shotgun (WGS) entry which is preliminary data.</text>
</comment>
<dbReference type="GO" id="GO:0005886">
    <property type="term" value="C:plasma membrane"/>
    <property type="evidence" value="ECO:0007669"/>
    <property type="project" value="TreeGrafter"/>
</dbReference>
<feature type="domain" description="Fibronectin type-III" evidence="12">
    <location>
        <begin position="47"/>
        <end position="146"/>
    </location>
</feature>
<dbReference type="InterPro" id="IPR050650">
    <property type="entry name" value="Type-II_Cytokine-TF_Rcpt"/>
</dbReference>
<keyword evidence="4" id="KW-0732">Signal</keyword>
<dbReference type="PROSITE" id="PS50853">
    <property type="entry name" value="FN3"/>
    <property type="match status" value="1"/>
</dbReference>
<evidence type="ECO:0000256" key="4">
    <source>
        <dbReference type="ARBA" id="ARBA00022729"/>
    </source>
</evidence>
<evidence type="ECO:0000256" key="8">
    <source>
        <dbReference type="ARBA" id="ARBA00054691"/>
    </source>
</evidence>
<evidence type="ECO:0000256" key="7">
    <source>
        <dbReference type="ARBA" id="ARBA00023170"/>
    </source>
</evidence>
<comment type="function">
    <text evidence="8">Receptor for IL22. Binds to IL22, prevents interaction with the functional IL-22R complex and blocks the activity of IL22 (in vitro). May play an important role as an IL22 antagonist in the regulation of inflammatory responses.</text>
</comment>
<dbReference type="CDD" id="cd00063">
    <property type="entry name" value="FN3"/>
    <property type="match status" value="1"/>
</dbReference>
<dbReference type="Gene3D" id="2.60.40.10">
    <property type="entry name" value="Immunoglobulins"/>
    <property type="match status" value="2"/>
</dbReference>
<dbReference type="InterPro" id="IPR015373">
    <property type="entry name" value="Interferon/interleukin_rcp_dom"/>
</dbReference>
<dbReference type="PANTHER" id="PTHR20859">
    <property type="entry name" value="INTERFERON/INTERLEUKIN RECEPTOR"/>
    <property type="match status" value="1"/>
</dbReference>
<comment type="subcellular location">
    <subcellularLocation>
        <location evidence="1">Secreted</location>
    </subcellularLocation>
</comment>
<dbReference type="Proteomes" id="UP001152836">
    <property type="component" value="Unassembled WGS sequence"/>
</dbReference>
<evidence type="ECO:0000313" key="14">
    <source>
        <dbReference type="Proteomes" id="UP001152836"/>
    </source>
</evidence>
<evidence type="ECO:0000256" key="5">
    <source>
        <dbReference type="ARBA" id="ARBA00022737"/>
    </source>
</evidence>
<dbReference type="FunFam" id="2.60.40.10:FF:001095">
    <property type="entry name" value="Interleukin 22 receptor, alpha 2"/>
    <property type="match status" value="1"/>
</dbReference>
<proteinExistence type="inferred from homology"/>
<evidence type="ECO:0000256" key="3">
    <source>
        <dbReference type="ARBA" id="ARBA00022525"/>
    </source>
</evidence>
<organism evidence="13 14">
    <name type="scientific">Phodopus roborovskii</name>
    <name type="common">Roborovski's desert hamster</name>
    <name type="synonym">Cricetulus roborovskii</name>
    <dbReference type="NCBI Taxonomy" id="109678"/>
    <lineage>
        <taxon>Eukaryota</taxon>
        <taxon>Metazoa</taxon>
        <taxon>Chordata</taxon>
        <taxon>Craniata</taxon>
        <taxon>Vertebrata</taxon>
        <taxon>Euteleostomi</taxon>
        <taxon>Mammalia</taxon>
        <taxon>Eutheria</taxon>
        <taxon>Euarchontoglires</taxon>
        <taxon>Glires</taxon>
        <taxon>Rodentia</taxon>
        <taxon>Myomorpha</taxon>
        <taxon>Muroidea</taxon>
        <taxon>Cricetidae</taxon>
        <taxon>Cricetinae</taxon>
        <taxon>Phodopus</taxon>
    </lineage>
</organism>
<keyword evidence="6" id="KW-1015">Disulfide bond</keyword>
<accession>A0AAU9YTU5</accession>
<dbReference type="Pfam" id="PF09294">
    <property type="entry name" value="Interfer-bind"/>
    <property type="match status" value="1"/>
</dbReference>
<evidence type="ECO:0000259" key="12">
    <source>
        <dbReference type="PROSITE" id="PS50853"/>
    </source>
</evidence>
<comment type="similarity">
    <text evidence="2">Belongs to the type II cytokine receptor family.</text>
</comment>
<dbReference type="GO" id="GO:0005576">
    <property type="term" value="C:extracellular region"/>
    <property type="evidence" value="ECO:0007669"/>
    <property type="project" value="UniProtKB-SubCell"/>
</dbReference>
<keyword evidence="3" id="KW-0964">Secreted</keyword>